<sequence length="371" mass="43036">MLQRILKENNLPKESRPDYKTLFSSYVIPTPKILAKKKIPEDTSSQEEPEDIDLSDSSPLASQALMARSLHPHKGVVYFITDWLDFERYLLKIPLIYPPDFLSTIDPSFHKIQNRLRTDLISKSRDDYINQRLLSQYPTDLDIRRLIMSVDTLTFYPPDIDNEEFADSYNYTINTENQRYTLRGNAFAEDIDHFSRVGYLYTRLILCRHDPKNVHISQLESLVFPPIIHSMLSASFGYNFRLNFTAFIIQEINVNRSKEPEADYNHLNSDYNGLISVLTYFQDDFHAIHSNTPLDTLCGKISVERSKFIQSSALRPLSLKTRRKALSRGLDRDKKTPKGFYPSTFNSFKKRPVPSAPFECSAKRLRLAVSF</sequence>
<protein>
    <submittedName>
        <fullName evidence="2">Uncharacterized protein</fullName>
    </submittedName>
</protein>
<feature type="region of interest" description="Disordered" evidence="1">
    <location>
        <begin position="37"/>
        <end position="56"/>
    </location>
</feature>
<keyword evidence="3" id="KW-1185">Reference proteome</keyword>
<evidence type="ECO:0000256" key="1">
    <source>
        <dbReference type="SAM" id="MobiDB-lite"/>
    </source>
</evidence>
<dbReference type="AlphaFoldDB" id="A0A397SE15"/>
<dbReference type="EMBL" id="QKYT01000489">
    <property type="protein sequence ID" value="RIA84483.1"/>
    <property type="molecule type" value="Genomic_DNA"/>
</dbReference>
<dbReference type="Proteomes" id="UP000265703">
    <property type="component" value="Unassembled WGS sequence"/>
</dbReference>
<comment type="caution">
    <text evidence="2">The sequence shown here is derived from an EMBL/GenBank/DDBJ whole genome shotgun (WGS) entry which is preliminary data.</text>
</comment>
<organism evidence="2 3">
    <name type="scientific">Glomus cerebriforme</name>
    <dbReference type="NCBI Taxonomy" id="658196"/>
    <lineage>
        <taxon>Eukaryota</taxon>
        <taxon>Fungi</taxon>
        <taxon>Fungi incertae sedis</taxon>
        <taxon>Mucoromycota</taxon>
        <taxon>Glomeromycotina</taxon>
        <taxon>Glomeromycetes</taxon>
        <taxon>Glomerales</taxon>
        <taxon>Glomeraceae</taxon>
        <taxon>Glomus</taxon>
    </lineage>
</organism>
<accession>A0A397SE15</accession>
<reference evidence="2 3" key="1">
    <citation type="submission" date="2018-06" db="EMBL/GenBank/DDBJ databases">
        <title>Comparative genomics reveals the genomic features of Rhizophagus irregularis, R. cerebriforme, R. diaphanum and Gigaspora rosea, and their symbiotic lifestyle signature.</title>
        <authorList>
            <person name="Morin E."/>
            <person name="San Clemente H."/>
            <person name="Chen E.C.H."/>
            <person name="De La Providencia I."/>
            <person name="Hainaut M."/>
            <person name="Kuo A."/>
            <person name="Kohler A."/>
            <person name="Murat C."/>
            <person name="Tang N."/>
            <person name="Roy S."/>
            <person name="Loubradou J."/>
            <person name="Henrissat B."/>
            <person name="Grigoriev I.V."/>
            <person name="Corradi N."/>
            <person name="Roux C."/>
            <person name="Martin F.M."/>
        </authorList>
    </citation>
    <scope>NUCLEOTIDE SEQUENCE [LARGE SCALE GENOMIC DNA]</scope>
    <source>
        <strain evidence="2 3">DAOM 227022</strain>
    </source>
</reference>
<feature type="compositionally biased region" description="Acidic residues" evidence="1">
    <location>
        <begin position="44"/>
        <end position="54"/>
    </location>
</feature>
<gene>
    <name evidence="2" type="ORF">C1645_832197</name>
</gene>
<proteinExistence type="predicted"/>
<evidence type="ECO:0000313" key="3">
    <source>
        <dbReference type="Proteomes" id="UP000265703"/>
    </source>
</evidence>
<evidence type="ECO:0000313" key="2">
    <source>
        <dbReference type="EMBL" id="RIA84483.1"/>
    </source>
</evidence>
<name>A0A397SE15_9GLOM</name>